<keyword evidence="1" id="KW-0808">Transferase</keyword>
<keyword evidence="1" id="KW-0032">Aminotransferase</keyword>
<gene>
    <name evidence="1" type="ORF">C462_00502</name>
</gene>
<dbReference type="AlphaFoldDB" id="M0PRS9"/>
<proteinExistence type="predicted"/>
<dbReference type="EMBL" id="AOJJ01000009">
    <property type="protein sequence ID" value="EMA72722.1"/>
    <property type="molecule type" value="Genomic_DNA"/>
</dbReference>
<dbReference type="GO" id="GO:0008483">
    <property type="term" value="F:transaminase activity"/>
    <property type="evidence" value="ECO:0007669"/>
    <property type="project" value="UniProtKB-KW"/>
</dbReference>
<evidence type="ECO:0000313" key="2">
    <source>
        <dbReference type="Proteomes" id="UP000011528"/>
    </source>
</evidence>
<protein>
    <submittedName>
        <fullName evidence="1">Class III aminotransferase</fullName>
    </submittedName>
</protein>
<dbReference type="Proteomes" id="UP000011528">
    <property type="component" value="Unassembled WGS sequence"/>
</dbReference>
<comment type="caution">
    <text evidence="1">The sequence shown here is derived from an EMBL/GenBank/DDBJ whole genome shotgun (WGS) entry which is preliminary data.</text>
</comment>
<accession>M0PRS9</accession>
<reference evidence="1 2" key="1">
    <citation type="journal article" date="2014" name="PLoS Genet.">
        <title>Phylogenetically driven sequencing of extremely halophilic archaea reveals strategies for static and dynamic osmo-response.</title>
        <authorList>
            <person name="Becker E.A."/>
            <person name="Seitzer P.M."/>
            <person name="Tritt A."/>
            <person name="Larsen D."/>
            <person name="Krusor M."/>
            <person name="Yao A.I."/>
            <person name="Wu D."/>
            <person name="Madern D."/>
            <person name="Eisen J.A."/>
            <person name="Darling A.E."/>
            <person name="Facciotti M.T."/>
        </authorList>
    </citation>
    <scope>NUCLEOTIDE SEQUENCE [LARGE SCALE GENOMIC DNA]</scope>
    <source>
        <strain evidence="1 2">JCM 13916</strain>
    </source>
</reference>
<name>M0PRS9_9EURY</name>
<sequence>MTSPRSSAGRAIEYIESHDLLDHATEIGTYIGSRFRRLAEDVPEIFDREFREYARNLPLKWEEITATISFFSVIVSPLWCREHWLC</sequence>
<evidence type="ECO:0000313" key="1">
    <source>
        <dbReference type="EMBL" id="EMA72722.1"/>
    </source>
</evidence>
<dbReference type="STRING" id="1230455.C462_00502"/>
<organism evidence="1 2">
    <name type="scientific">Halorubrum distributum JCM 13916</name>
    <dbReference type="NCBI Taxonomy" id="1230455"/>
    <lineage>
        <taxon>Archaea</taxon>
        <taxon>Methanobacteriati</taxon>
        <taxon>Methanobacteriota</taxon>
        <taxon>Stenosarchaea group</taxon>
        <taxon>Halobacteria</taxon>
        <taxon>Halobacteriales</taxon>
        <taxon>Haloferacaceae</taxon>
        <taxon>Halorubrum</taxon>
        <taxon>Halorubrum distributum group</taxon>
    </lineage>
</organism>